<comment type="caution">
    <text evidence="5">The sequence shown here is derived from an EMBL/GenBank/DDBJ whole genome shotgun (WGS) entry which is preliminary data.</text>
</comment>
<dbReference type="RefSeq" id="WP_047192300.1">
    <property type="nucleotide sequence ID" value="NZ_LCYG01000102.1"/>
</dbReference>
<evidence type="ECO:0000256" key="3">
    <source>
        <dbReference type="ARBA" id="ARBA00023002"/>
    </source>
</evidence>
<dbReference type="Proteomes" id="UP000035489">
    <property type="component" value="Unassembled WGS sequence"/>
</dbReference>
<evidence type="ECO:0000259" key="4">
    <source>
        <dbReference type="Pfam" id="PF07992"/>
    </source>
</evidence>
<dbReference type="OrthoDB" id="9786503at2"/>
<evidence type="ECO:0000313" key="5">
    <source>
        <dbReference type="EMBL" id="KLK90057.1"/>
    </source>
</evidence>
<keyword evidence="2" id="KW-0285">Flavoprotein</keyword>
<dbReference type="PATRIC" id="fig|1225564.3.peg.100"/>
<dbReference type="Pfam" id="PF07992">
    <property type="entry name" value="Pyr_redox_2"/>
    <property type="match status" value="1"/>
</dbReference>
<name>A0A0H1RBS7_9HYPH</name>
<dbReference type="PANTHER" id="PTHR48105">
    <property type="entry name" value="THIOREDOXIN REDUCTASE 1-RELATED-RELATED"/>
    <property type="match status" value="1"/>
</dbReference>
<dbReference type="Gene3D" id="3.50.50.60">
    <property type="entry name" value="FAD/NAD(P)-binding domain"/>
    <property type="match status" value="2"/>
</dbReference>
<gene>
    <name evidence="5" type="ORF">AA309_27940</name>
</gene>
<proteinExistence type="predicted"/>
<dbReference type="PRINTS" id="PR00469">
    <property type="entry name" value="PNDRDTASEII"/>
</dbReference>
<dbReference type="STRING" id="1225564.AA309_27940"/>
<reference evidence="5 6" key="1">
    <citation type="submission" date="2015-05" db="EMBL/GenBank/DDBJ databases">
        <title>Draft genome sequence of Microvirga vignae strain BR3299, a novel nitrogen fixing bacteria isolated from Brazil semi-aired region.</title>
        <authorList>
            <person name="Zilli J.E."/>
            <person name="Passos S.R."/>
            <person name="Leite J."/>
            <person name="Baldani J.I."/>
            <person name="Xavier G.R."/>
            <person name="Rumjaneck N.G."/>
            <person name="Simoes-Araujo J.L."/>
        </authorList>
    </citation>
    <scope>NUCLEOTIDE SEQUENCE [LARGE SCALE GENOMIC DNA]</scope>
    <source>
        <strain evidence="5 6">BR3299</strain>
    </source>
</reference>
<keyword evidence="3" id="KW-0560">Oxidoreductase</keyword>
<feature type="domain" description="FAD/NAD(P)-binding" evidence="4">
    <location>
        <begin position="9"/>
        <end position="293"/>
    </location>
</feature>
<keyword evidence="6" id="KW-1185">Reference proteome</keyword>
<dbReference type="InterPro" id="IPR023753">
    <property type="entry name" value="FAD/NAD-binding_dom"/>
</dbReference>
<organism evidence="5 6">
    <name type="scientific">Microvirga vignae</name>
    <dbReference type="NCBI Taxonomy" id="1225564"/>
    <lineage>
        <taxon>Bacteria</taxon>
        <taxon>Pseudomonadati</taxon>
        <taxon>Pseudomonadota</taxon>
        <taxon>Alphaproteobacteria</taxon>
        <taxon>Hyphomicrobiales</taxon>
        <taxon>Methylobacteriaceae</taxon>
        <taxon>Microvirga</taxon>
    </lineage>
</organism>
<accession>A0A0H1RBS7</accession>
<dbReference type="GO" id="GO:0016491">
    <property type="term" value="F:oxidoreductase activity"/>
    <property type="evidence" value="ECO:0007669"/>
    <property type="project" value="UniProtKB-KW"/>
</dbReference>
<dbReference type="SUPFAM" id="SSF51905">
    <property type="entry name" value="FAD/NAD(P)-binding domain"/>
    <property type="match status" value="1"/>
</dbReference>
<dbReference type="AlphaFoldDB" id="A0A0H1RBS7"/>
<protein>
    <recommendedName>
        <fullName evidence="1">Thioredoxin reductase</fullName>
    </recommendedName>
</protein>
<sequence length="315" mass="33925">MGANGDILDCLIVGGGPAGLTTGLYLARFKRRFLIVDSGTPRAAWIPTSHNIPMFADGISGQDLLKRARTNLEQYGKCIRGGRVTGLRKQPDRFIALVEDDDGGTSQIAAKRVVLATGAVDIEPDLPDVPNAVQRGLVRYCPICDGYESRDQKIAVIAYGAHGLGEAVFIARTYSRDVTLLTLGQHLELNEAQRAKLDEHGIKVVEAPVESLDMENDRITALHVGGKEHRFDVLYSALGLQYRSDLALSLGAEHDESGSLIVDEYCQTSVQGLYAAGDIVRGIDQIVVGMAHAAHAATHIHNYCDLPTEDEPGGA</sequence>
<evidence type="ECO:0000313" key="6">
    <source>
        <dbReference type="Proteomes" id="UP000035489"/>
    </source>
</evidence>
<dbReference type="PRINTS" id="PR00368">
    <property type="entry name" value="FADPNR"/>
</dbReference>
<dbReference type="InterPro" id="IPR050097">
    <property type="entry name" value="Ferredoxin-NADP_redctase_2"/>
</dbReference>
<evidence type="ECO:0000256" key="2">
    <source>
        <dbReference type="ARBA" id="ARBA00022630"/>
    </source>
</evidence>
<dbReference type="InterPro" id="IPR036188">
    <property type="entry name" value="FAD/NAD-bd_sf"/>
</dbReference>
<evidence type="ECO:0000256" key="1">
    <source>
        <dbReference type="ARBA" id="ARBA00018719"/>
    </source>
</evidence>
<dbReference type="EMBL" id="LCYG01000102">
    <property type="protein sequence ID" value="KLK90057.1"/>
    <property type="molecule type" value="Genomic_DNA"/>
</dbReference>